<keyword evidence="7 10" id="KW-0812">Transmembrane</keyword>
<keyword evidence="4 10" id="KW-0489">Methyltransferase</keyword>
<gene>
    <name evidence="12" type="ORF">ADUPG1_006506</name>
</gene>
<dbReference type="EC" id="2.1.1.100" evidence="3 10"/>
<evidence type="ECO:0000256" key="4">
    <source>
        <dbReference type="ARBA" id="ARBA00022603"/>
    </source>
</evidence>
<keyword evidence="8 10" id="KW-1133">Transmembrane helix</keyword>
<evidence type="ECO:0000313" key="13">
    <source>
        <dbReference type="Proteomes" id="UP001057375"/>
    </source>
</evidence>
<evidence type="ECO:0000256" key="1">
    <source>
        <dbReference type="ARBA" id="ARBA00004141"/>
    </source>
</evidence>
<dbReference type="Proteomes" id="UP001057375">
    <property type="component" value="Unassembled WGS sequence"/>
</dbReference>
<evidence type="ECO:0000256" key="6">
    <source>
        <dbReference type="ARBA" id="ARBA00022691"/>
    </source>
</evidence>
<proteinExistence type="inferred from homology"/>
<dbReference type="InterPro" id="IPR025770">
    <property type="entry name" value="PPMT_MeTrfase"/>
</dbReference>
<dbReference type="PROSITE" id="PS51564">
    <property type="entry name" value="SAM_ICMT"/>
    <property type="match status" value="1"/>
</dbReference>
<feature type="signal peptide" evidence="11">
    <location>
        <begin position="1"/>
        <end position="19"/>
    </location>
</feature>
<comment type="similarity">
    <text evidence="2 10">Belongs to the class VI-like SAM-binding methyltransferase superfamily. Isoprenylcysteine carboxyl methyltransferase family.</text>
</comment>
<keyword evidence="10" id="KW-0256">Endoplasmic reticulum</keyword>
<evidence type="ECO:0000256" key="11">
    <source>
        <dbReference type="SAM" id="SignalP"/>
    </source>
</evidence>
<keyword evidence="11" id="KW-0732">Signal</keyword>
<keyword evidence="13" id="KW-1185">Reference proteome</keyword>
<dbReference type="EMBL" id="BQXS01009970">
    <property type="protein sequence ID" value="GKT32325.1"/>
    <property type="molecule type" value="Genomic_DNA"/>
</dbReference>
<organism evidence="12 13">
    <name type="scientific">Aduncisulcus paluster</name>
    <dbReference type="NCBI Taxonomy" id="2918883"/>
    <lineage>
        <taxon>Eukaryota</taxon>
        <taxon>Metamonada</taxon>
        <taxon>Carpediemonas-like organisms</taxon>
        <taxon>Aduncisulcus</taxon>
    </lineage>
</organism>
<accession>A0ABQ5KII1</accession>
<comment type="caution">
    <text evidence="10">Lacks conserved residue(s) required for the propagation of feature annotation.</text>
</comment>
<feature type="chain" id="PRO_5046102227" description="Protein-S-isoprenylcysteine O-methyltransferase" evidence="11">
    <location>
        <begin position="20"/>
        <end position="185"/>
    </location>
</feature>
<evidence type="ECO:0000256" key="7">
    <source>
        <dbReference type="ARBA" id="ARBA00022692"/>
    </source>
</evidence>
<feature type="transmembrane region" description="Helical" evidence="10">
    <location>
        <begin position="66"/>
        <end position="85"/>
    </location>
</feature>
<evidence type="ECO:0000256" key="9">
    <source>
        <dbReference type="ARBA" id="ARBA00023136"/>
    </source>
</evidence>
<feature type="transmembrane region" description="Helical" evidence="10">
    <location>
        <begin position="32"/>
        <end position="54"/>
    </location>
</feature>
<feature type="transmembrane region" description="Helical" evidence="10">
    <location>
        <begin position="123"/>
        <end position="151"/>
    </location>
</feature>
<evidence type="ECO:0000256" key="8">
    <source>
        <dbReference type="ARBA" id="ARBA00022989"/>
    </source>
</evidence>
<dbReference type="Gene3D" id="1.20.120.1630">
    <property type="match status" value="1"/>
</dbReference>
<evidence type="ECO:0000256" key="3">
    <source>
        <dbReference type="ARBA" id="ARBA00012151"/>
    </source>
</evidence>
<keyword evidence="5" id="KW-0808">Transferase</keyword>
<evidence type="ECO:0000256" key="5">
    <source>
        <dbReference type="ARBA" id="ARBA00022679"/>
    </source>
</evidence>
<comment type="catalytic activity">
    <reaction evidence="10">
        <text>[protein]-C-terminal S-[(2E,6E)-farnesyl]-L-cysteine + S-adenosyl-L-methionine = [protein]-C-terminal S-[(2E,6E)-farnesyl]-L-cysteine methyl ester + S-adenosyl-L-homocysteine</text>
        <dbReference type="Rhea" id="RHEA:21672"/>
        <dbReference type="Rhea" id="RHEA-COMP:12125"/>
        <dbReference type="Rhea" id="RHEA-COMP:12126"/>
        <dbReference type="ChEBI" id="CHEBI:57856"/>
        <dbReference type="ChEBI" id="CHEBI:59789"/>
        <dbReference type="ChEBI" id="CHEBI:90510"/>
        <dbReference type="ChEBI" id="CHEBI:90511"/>
        <dbReference type="EC" id="2.1.1.100"/>
    </reaction>
</comment>
<keyword evidence="9 10" id="KW-0472">Membrane</keyword>
<evidence type="ECO:0000256" key="10">
    <source>
        <dbReference type="RuleBase" id="RU362022"/>
    </source>
</evidence>
<dbReference type="PANTHER" id="PTHR12714:SF9">
    <property type="entry name" value="PROTEIN-S-ISOPRENYLCYSTEINE O-METHYLTRANSFERASE"/>
    <property type="match status" value="1"/>
</dbReference>
<evidence type="ECO:0000313" key="12">
    <source>
        <dbReference type="EMBL" id="GKT32325.1"/>
    </source>
</evidence>
<dbReference type="PANTHER" id="PTHR12714">
    <property type="entry name" value="PROTEIN-S ISOPRENYLCYSTEINE O-METHYLTRANSFERASE"/>
    <property type="match status" value="1"/>
</dbReference>
<sequence length="185" mass="21729">MVPIYWFCGFVLFFHISEALLALVQMADKFSIGSLLISVPYLIAMAVGLTEYFVEAYFFPQMKPRIVMFIGIAVTTFGEFFRKAAILTNKTFTHMIRTHKTTSHKLCKKGVYSFSRHPSYFGWFWYAVGTQIILCNPFSILAFAFVEYIFFRDRIRYEESLLVIFFGDEYIQYKKDVPTRIPFIK</sequence>
<name>A0ABQ5KII1_9EUKA</name>
<evidence type="ECO:0000256" key="2">
    <source>
        <dbReference type="ARBA" id="ARBA00009140"/>
    </source>
</evidence>
<dbReference type="InterPro" id="IPR007269">
    <property type="entry name" value="ICMT_MeTrfase"/>
</dbReference>
<comment type="subcellular location">
    <subcellularLocation>
        <location evidence="10">Endoplasmic reticulum membrane</location>
        <topology evidence="10">Multi-pass membrane protein</topology>
    </subcellularLocation>
    <subcellularLocation>
        <location evidence="1">Membrane</location>
        <topology evidence="1">Multi-pass membrane protein</topology>
    </subcellularLocation>
</comment>
<keyword evidence="6 10" id="KW-0949">S-adenosyl-L-methionine</keyword>
<reference evidence="12" key="1">
    <citation type="submission" date="2022-03" db="EMBL/GenBank/DDBJ databases">
        <title>Draft genome sequence of Aduncisulcus paluster, a free-living microaerophilic Fornicata.</title>
        <authorList>
            <person name="Yuyama I."/>
            <person name="Kume K."/>
            <person name="Tamura T."/>
            <person name="Inagaki Y."/>
            <person name="Hashimoto T."/>
        </authorList>
    </citation>
    <scope>NUCLEOTIDE SEQUENCE</scope>
    <source>
        <strain evidence="12">NY0171</strain>
    </source>
</reference>
<dbReference type="Pfam" id="PF04140">
    <property type="entry name" value="ICMT"/>
    <property type="match status" value="1"/>
</dbReference>
<comment type="caution">
    <text evidence="12">The sequence shown here is derived from an EMBL/GenBank/DDBJ whole genome shotgun (WGS) entry which is preliminary data.</text>
</comment>
<protein>
    <recommendedName>
        <fullName evidence="3 10">Protein-S-isoprenylcysteine O-methyltransferase</fullName>
        <ecNumber evidence="3 10">2.1.1.100</ecNumber>
    </recommendedName>
</protein>